<evidence type="ECO:0000313" key="3">
    <source>
        <dbReference type="Proteomes" id="UP001289374"/>
    </source>
</evidence>
<sequence>MEVELKFRLPNKSSHQKLLSILSQFHITTLYQRNEFVDGSANELSLQRAVLLLRMYEQPRTPQNVRKVYNWNGVILEVDEAKFEFGEMYELGARLQSLRE</sequence>
<feature type="domain" description="CYTH" evidence="1">
    <location>
        <begin position="1"/>
        <end position="100"/>
    </location>
</feature>
<dbReference type="SUPFAM" id="SSF55154">
    <property type="entry name" value="CYTH-like phosphatases"/>
    <property type="match status" value="1"/>
</dbReference>
<dbReference type="GO" id="GO:0016462">
    <property type="term" value="F:pyrophosphatase activity"/>
    <property type="evidence" value="ECO:0007669"/>
    <property type="project" value="UniProtKB-ARBA"/>
</dbReference>
<dbReference type="PANTHER" id="PTHR34948:SF2">
    <property type="entry name" value="TRIPHOSPHATE TUNNEL METALLOENZYME 3"/>
    <property type="match status" value="1"/>
</dbReference>
<dbReference type="Proteomes" id="UP001289374">
    <property type="component" value="Unassembled WGS sequence"/>
</dbReference>
<protein>
    <recommendedName>
        <fullName evidence="1">CYTH domain-containing protein</fullName>
    </recommendedName>
</protein>
<evidence type="ECO:0000313" key="2">
    <source>
        <dbReference type="EMBL" id="KAK4385321.1"/>
    </source>
</evidence>
<evidence type="ECO:0000259" key="1">
    <source>
        <dbReference type="PROSITE" id="PS51707"/>
    </source>
</evidence>
<dbReference type="AlphaFoldDB" id="A0AAE1W217"/>
<dbReference type="PROSITE" id="PS51707">
    <property type="entry name" value="CYTH"/>
    <property type="match status" value="1"/>
</dbReference>
<dbReference type="InterPro" id="IPR023577">
    <property type="entry name" value="CYTH_domain"/>
</dbReference>
<proteinExistence type="predicted"/>
<accession>A0AAE1W217</accession>
<dbReference type="PANTHER" id="PTHR34948">
    <property type="entry name" value="OS08G0299200 PROTEIN"/>
    <property type="match status" value="1"/>
</dbReference>
<keyword evidence="3" id="KW-1185">Reference proteome</keyword>
<dbReference type="InterPro" id="IPR033469">
    <property type="entry name" value="CYTH-like_dom_sf"/>
</dbReference>
<gene>
    <name evidence="2" type="ORF">Sango_2656100</name>
</gene>
<reference evidence="2" key="1">
    <citation type="submission" date="2020-06" db="EMBL/GenBank/DDBJ databases">
        <authorList>
            <person name="Li T."/>
            <person name="Hu X."/>
            <person name="Zhang T."/>
            <person name="Song X."/>
            <person name="Zhang H."/>
            <person name="Dai N."/>
            <person name="Sheng W."/>
            <person name="Hou X."/>
            <person name="Wei L."/>
        </authorList>
    </citation>
    <scope>NUCLEOTIDE SEQUENCE</scope>
    <source>
        <strain evidence="2">K16</strain>
        <tissue evidence="2">Leaf</tissue>
    </source>
</reference>
<dbReference type="EMBL" id="JACGWL010000016">
    <property type="protein sequence ID" value="KAK4385321.1"/>
    <property type="molecule type" value="Genomic_DNA"/>
</dbReference>
<comment type="caution">
    <text evidence="2">The sequence shown here is derived from an EMBL/GenBank/DDBJ whole genome shotgun (WGS) entry which is preliminary data.</text>
</comment>
<dbReference type="Gene3D" id="2.40.320.10">
    <property type="entry name" value="Hypothetical Protein Pfu-838710-001"/>
    <property type="match status" value="2"/>
</dbReference>
<name>A0AAE1W217_9LAMI</name>
<reference evidence="2" key="2">
    <citation type="journal article" date="2024" name="Plant">
        <title>Genomic evolution and insights into agronomic trait innovations of Sesamum species.</title>
        <authorList>
            <person name="Miao H."/>
            <person name="Wang L."/>
            <person name="Qu L."/>
            <person name="Liu H."/>
            <person name="Sun Y."/>
            <person name="Le M."/>
            <person name="Wang Q."/>
            <person name="Wei S."/>
            <person name="Zheng Y."/>
            <person name="Lin W."/>
            <person name="Duan Y."/>
            <person name="Cao H."/>
            <person name="Xiong S."/>
            <person name="Wang X."/>
            <person name="Wei L."/>
            <person name="Li C."/>
            <person name="Ma Q."/>
            <person name="Ju M."/>
            <person name="Zhao R."/>
            <person name="Li G."/>
            <person name="Mu C."/>
            <person name="Tian Q."/>
            <person name="Mei H."/>
            <person name="Zhang T."/>
            <person name="Gao T."/>
            <person name="Zhang H."/>
        </authorList>
    </citation>
    <scope>NUCLEOTIDE SEQUENCE</scope>
    <source>
        <strain evidence="2">K16</strain>
    </source>
</reference>
<organism evidence="2 3">
    <name type="scientific">Sesamum angolense</name>
    <dbReference type="NCBI Taxonomy" id="2727404"/>
    <lineage>
        <taxon>Eukaryota</taxon>
        <taxon>Viridiplantae</taxon>
        <taxon>Streptophyta</taxon>
        <taxon>Embryophyta</taxon>
        <taxon>Tracheophyta</taxon>
        <taxon>Spermatophyta</taxon>
        <taxon>Magnoliopsida</taxon>
        <taxon>eudicotyledons</taxon>
        <taxon>Gunneridae</taxon>
        <taxon>Pentapetalae</taxon>
        <taxon>asterids</taxon>
        <taxon>lamiids</taxon>
        <taxon>Lamiales</taxon>
        <taxon>Pedaliaceae</taxon>
        <taxon>Sesamum</taxon>
    </lineage>
</organism>